<keyword evidence="9" id="KW-1185">Reference proteome</keyword>
<dbReference type="RefSeq" id="WP_208293374.1">
    <property type="nucleotide sequence ID" value="NZ_SOAG01000004.1"/>
</dbReference>
<dbReference type="SUPFAM" id="SSF52540">
    <property type="entry name" value="P-loop containing nucleoside triphosphate hydrolases"/>
    <property type="match status" value="1"/>
</dbReference>
<evidence type="ECO:0000313" key="9">
    <source>
        <dbReference type="Proteomes" id="UP000295215"/>
    </source>
</evidence>
<evidence type="ECO:0000256" key="3">
    <source>
        <dbReference type="ARBA" id="ARBA00022806"/>
    </source>
</evidence>
<dbReference type="Pfam" id="PF05872">
    <property type="entry name" value="HerA_C"/>
    <property type="match status" value="1"/>
</dbReference>
<dbReference type="InterPro" id="IPR027417">
    <property type="entry name" value="P-loop_NTPase"/>
</dbReference>
<dbReference type="SMART" id="SM00382">
    <property type="entry name" value="AAA"/>
    <property type="match status" value="1"/>
</dbReference>
<evidence type="ECO:0000256" key="5">
    <source>
        <dbReference type="ARBA" id="ARBA00023125"/>
    </source>
</evidence>
<dbReference type="InterPro" id="IPR008571">
    <property type="entry name" value="HerA-like"/>
</dbReference>
<evidence type="ECO:0000256" key="2">
    <source>
        <dbReference type="ARBA" id="ARBA00022801"/>
    </source>
</evidence>
<keyword evidence="2" id="KW-0378">Hydrolase</keyword>
<dbReference type="GO" id="GO:0005524">
    <property type="term" value="F:ATP binding"/>
    <property type="evidence" value="ECO:0007669"/>
    <property type="project" value="UniProtKB-KW"/>
</dbReference>
<dbReference type="GO" id="GO:0016787">
    <property type="term" value="F:hydrolase activity"/>
    <property type="evidence" value="ECO:0007669"/>
    <property type="project" value="UniProtKB-KW"/>
</dbReference>
<organism evidence="8 9">
    <name type="scientific">Myroides indicus</name>
    <dbReference type="NCBI Taxonomy" id="1323422"/>
    <lineage>
        <taxon>Bacteria</taxon>
        <taxon>Pseudomonadati</taxon>
        <taxon>Bacteroidota</taxon>
        <taxon>Flavobacteriia</taxon>
        <taxon>Flavobacteriales</taxon>
        <taxon>Flavobacteriaceae</taxon>
        <taxon>Myroides</taxon>
    </lineage>
</organism>
<accession>A0A4R7FB94</accession>
<dbReference type="AlphaFoldDB" id="A0A4R7FB94"/>
<dbReference type="PANTHER" id="PTHR42957">
    <property type="entry name" value="HELICASE MJ1565-RELATED"/>
    <property type="match status" value="1"/>
</dbReference>
<protein>
    <recommendedName>
        <fullName evidence="7">AAA+ ATPase domain-containing protein</fullName>
    </recommendedName>
</protein>
<dbReference type="Proteomes" id="UP000295215">
    <property type="component" value="Unassembled WGS sequence"/>
</dbReference>
<dbReference type="InterPro" id="IPR033186">
    <property type="entry name" value="HerA_C"/>
</dbReference>
<dbReference type="Pfam" id="PF01935">
    <property type="entry name" value="DUF87"/>
    <property type="match status" value="1"/>
</dbReference>
<name>A0A4R7FB94_9FLAO</name>
<evidence type="ECO:0000259" key="7">
    <source>
        <dbReference type="SMART" id="SM00382"/>
    </source>
</evidence>
<dbReference type="InterPro" id="IPR002789">
    <property type="entry name" value="HerA_central"/>
</dbReference>
<feature type="domain" description="AAA+ ATPase" evidence="7">
    <location>
        <begin position="172"/>
        <end position="535"/>
    </location>
</feature>
<comment type="caution">
    <text evidence="8">The sequence shown here is derived from an EMBL/GenBank/DDBJ whole genome shotgun (WGS) entry which is preliminary data.</text>
</comment>
<dbReference type="GO" id="GO:0003677">
    <property type="term" value="F:DNA binding"/>
    <property type="evidence" value="ECO:0007669"/>
    <property type="project" value="UniProtKB-KW"/>
</dbReference>
<keyword evidence="1" id="KW-0547">Nucleotide-binding</keyword>
<reference evidence="8 9" key="1">
    <citation type="submission" date="2019-03" db="EMBL/GenBank/DDBJ databases">
        <title>Genomic Encyclopedia of Archaeal and Bacterial Type Strains, Phase II (KMG-II): from individual species to whole genera.</title>
        <authorList>
            <person name="Goeker M."/>
        </authorList>
    </citation>
    <scope>NUCLEOTIDE SEQUENCE [LARGE SCALE GENOMIC DNA]</scope>
    <source>
        <strain evidence="8 9">DSM 28213</strain>
    </source>
</reference>
<evidence type="ECO:0000256" key="4">
    <source>
        <dbReference type="ARBA" id="ARBA00022840"/>
    </source>
</evidence>
<evidence type="ECO:0000313" key="8">
    <source>
        <dbReference type="EMBL" id="TDS64402.1"/>
    </source>
</evidence>
<dbReference type="InterPro" id="IPR003593">
    <property type="entry name" value="AAA+_ATPase"/>
</dbReference>
<keyword evidence="3" id="KW-0347">Helicase</keyword>
<dbReference type="GO" id="GO:0004386">
    <property type="term" value="F:helicase activity"/>
    <property type="evidence" value="ECO:0007669"/>
    <property type="project" value="UniProtKB-KW"/>
</dbReference>
<sequence>MTNQKINPFKHEYFLGYINQVLPQFVKVHFPSSVLLNGFTHFGKEFNGGLVGNFVVIEGDKYGFLGRITELSLPESERLSLNEKAFQTSDFHPTGKIEILLSFDLYNPFDVKKGLTAYPNIGAKVFVSSGELVQQYMSRFGVRSGEVVNTTEIGSLVSSPDTKVKINLQSIFGRHCAIVGTTGGGKSYTVSKLVESLIATGNKAILIDATGEYSGNYESVESIDIGDGKHVFHYSQLTVDDLFYLFRPSSKVQVPKLMEAIRSLKIVALNNGQDLSKEIEVDGVKETVFTKIENGLLKKAGSDKRPFEEFYFRKNSEIENNSSNFDIEKLTFQITQESIWDTASEWISGKKIIINERWGERNDGDVSNCISLIARINNIISNSIYQNIFGFKKKFNEDDITSVLGKFINGDGKLLRLNFENIPFDFQIREILANSIGKFLLNKARNGDFNSKNKPTNTPIVVFIDEAHQFLNKSIKDEYFDSKPLDAFDSIAKECRKHGLFLCIATQMPRDIPQGTLSQMGTFISHRLINHYDKEAVSNACSTANKNTLDFLPILGEGEAILTGVDFPMPIIMKFDEPNIKPDSSTPKLG</sequence>
<gene>
    <name evidence="8" type="ORF">C8P70_104120</name>
</gene>
<keyword evidence="6" id="KW-0413">Isomerase</keyword>
<keyword evidence="5" id="KW-0238">DNA-binding</keyword>
<dbReference type="PANTHER" id="PTHR42957:SF1">
    <property type="entry name" value="HELICASE MJ1565-RELATED"/>
    <property type="match status" value="1"/>
</dbReference>
<evidence type="ECO:0000256" key="1">
    <source>
        <dbReference type="ARBA" id="ARBA00022741"/>
    </source>
</evidence>
<dbReference type="EMBL" id="SOAG01000004">
    <property type="protein sequence ID" value="TDS64402.1"/>
    <property type="molecule type" value="Genomic_DNA"/>
</dbReference>
<keyword evidence="4" id="KW-0067">ATP-binding</keyword>
<dbReference type="Gene3D" id="3.40.50.300">
    <property type="entry name" value="P-loop containing nucleotide triphosphate hydrolases"/>
    <property type="match status" value="2"/>
</dbReference>
<proteinExistence type="predicted"/>
<evidence type="ECO:0000256" key="6">
    <source>
        <dbReference type="ARBA" id="ARBA00023235"/>
    </source>
</evidence>